<dbReference type="Gene3D" id="3.30.70.20">
    <property type="match status" value="2"/>
</dbReference>
<comment type="caution">
    <text evidence="6">The sequence shown here is derived from an EMBL/GenBank/DDBJ whole genome shotgun (WGS) entry which is preliminary data.</text>
</comment>
<proteinExistence type="predicted"/>
<evidence type="ECO:0000259" key="5">
    <source>
        <dbReference type="PROSITE" id="PS51379"/>
    </source>
</evidence>
<keyword evidence="3" id="KW-0408">Iron</keyword>
<dbReference type="AlphaFoldDB" id="A0A7K3NP21"/>
<dbReference type="EMBL" id="JAAGRQ010000069">
    <property type="protein sequence ID" value="NDY57936.1"/>
    <property type="molecule type" value="Genomic_DNA"/>
</dbReference>
<dbReference type="PROSITE" id="PS00198">
    <property type="entry name" value="4FE4S_FER_1"/>
    <property type="match status" value="2"/>
</dbReference>
<organism evidence="6 7">
    <name type="scientific">Desulfolutivibrio sulfodismutans</name>
    <dbReference type="NCBI Taxonomy" id="63561"/>
    <lineage>
        <taxon>Bacteria</taxon>
        <taxon>Pseudomonadati</taxon>
        <taxon>Thermodesulfobacteriota</taxon>
        <taxon>Desulfovibrionia</taxon>
        <taxon>Desulfovibrionales</taxon>
        <taxon>Desulfovibrionaceae</taxon>
        <taxon>Desulfolutivibrio</taxon>
    </lineage>
</organism>
<dbReference type="GO" id="GO:0051539">
    <property type="term" value="F:4 iron, 4 sulfur cluster binding"/>
    <property type="evidence" value="ECO:0007669"/>
    <property type="project" value="UniProtKB-KW"/>
</dbReference>
<evidence type="ECO:0000256" key="1">
    <source>
        <dbReference type="ARBA" id="ARBA00022485"/>
    </source>
</evidence>
<evidence type="ECO:0000313" key="6">
    <source>
        <dbReference type="EMBL" id="NDY57936.1"/>
    </source>
</evidence>
<evidence type="ECO:0000256" key="3">
    <source>
        <dbReference type="ARBA" id="ARBA00023004"/>
    </source>
</evidence>
<dbReference type="RefSeq" id="WP_163303017.1">
    <property type="nucleotide sequence ID" value="NZ_JAAGRQ010000069.1"/>
</dbReference>
<dbReference type="PANTHER" id="PTHR42859">
    <property type="entry name" value="OXIDOREDUCTASE"/>
    <property type="match status" value="1"/>
</dbReference>
<evidence type="ECO:0000313" key="7">
    <source>
        <dbReference type="Proteomes" id="UP000469724"/>
    </source>
</evidence>
<feature type="domain" description="4Fe-4S ferredoxin-type" evidence="5">
    <location>
        <begin position="113"/>
        <end position="133"/>
    </location>
</feature>
<dbReference type="InterPro" id="IPR017900">
    <property type="entry name" value="4Fe4S_Fe_S_CS"/>
</dbReference>
<keyword evidence="4" id="KW-0411">Iron-sulfur</keyword>
<sequence length="151" mass="15907">MKVHRAARMERCIGCHACSLACARLVHKTISWNASGIRIKSSGGVTSGYQAVLCLACDPPPCAAACPTGAMTPRKSGGGVLHKRSVCIRCGKCAAACPVGAIALDDQQAPYVCIHCGRCIEFCPHGCLELFDAEEKRPLCQEACHVPPVAE</sequence>
<reference evidence="6 7" key="1">
    <citation type="submission" date="2020-02" db="EMBL/GenBank/DDBJ databases">
        <title>Comparative genomics of sulfur disproportionating microorganisms.</title>
        <authorList>
            <person name="Ward L.M."/>
            <person name="Bertran E."/>
            <person name="Johnston D.T."/>
        </authorList>
    </citation>
    <scope>NUCLEOTIDE SEQUENCE [LARGE SCALE GENOMIC DNA]</scope>
    <source>
        <strain evidence="6 7">DSM 3696</strain>
    </source>
</reference>
<dbReference type="PROSITE" id="PS51379">
    <property type="entry name" value="4FE4S_FER_2"/>
    <property type="match status" value="2"/>
</dbReference>
<dbReference type="InterPro" id="IPR017896">
    <property type="entry name" value="4Fe4S_Fe-S-bd"/>
</dbReference>
<gene>
    <name evidence="6" type="ORF">G3N56_14465</name>
</gene>
<protein>
    <submittedName>
        <fullName evidence="6">4Fe-4S dicluster domain-containing protein</fullName>
    </submittedName>
</protein>
<dbReference type="InterPro" id="IPR050294">
    <property type="entry name" value="RnfB_subfamily"/>
</dbReference>
<feature type="domain" description="4Fe-4S ferredoxin-type" evidence="5">
    <location>
        <begin position="78"/>
        <end position="107"/>
    </location>
</feature>
<keyword evidence="2" id="KW-0479">Metal-binding</keyword>
<accession>A0A7K3NP21</accession>
<dbReference type="GO" id="GO:0046872">
    <property type="term" value="F:metal ion binding"/>
    <property type="evidence" value="ECO:0007669"/>
    <property type="project" value="UniProtKB-KW"/>
</dbReference>
<keyword evidence="1" id="KW-0004">4Fe-4S</keyword>
<dbReference type="Pfam" id="PF13237">
    <property type="entry name" value="Fer4_10"/>
    <property type="match status" value="1"/>
</dbReference>
<evidence type="ECO:0000256" key="4">
    <source>
        <dbReference type="ARBA" id="ARBA00023014"/>
    </source>
</evidence>
<dbReference type="Pfam" id="PF12800">
    <property type="entry name" value="Fer4_4"/>
    <property type="match status" value="1"/>
</dbReference>
<dbReference type="SUPFAM" id="SSF54862">
    <property type="entry name" value="4Fe-4S ferredoxins"/>
    <property type="match status" value="1"/>
</dbReference>
<evidence type="ECO:0000256" key="2">
    <source>
        <dbReference type="ARBA" id="ARBA00022723"/>
    </source>
</evidence>
<dbReference type="Proteomes" id="UP000469724">
    <property type="component" value="Unassembled WGS sequence"/>
</dbReference>
<name>A0A7K3NP21_9BACT</name>
<keyword evidence="7" id="KW-1185">Reference proteome</keyword>
<dbReference type="PANTHER" id="PTHR42859:SF15">
    <property type="entry name" value="IRON-SULFUR CLUSTER BINDING PROTEIN"/>
    <property type="match status" value="1"/>
</dbReference>